<feature type="transmembrane region" description="Helical" evidence="6">
    <location>
        <begin position="6"/>
        <end position="28"/>
    </location>
</feature>
<evidence type="ECO:0000256" key="1">
    <source>
        <dbReference type="ARBA" id="ARBA00004141"/>
    </source>
</evidence>
<dbReference type="GO" id="GO:0005351">
    <property type="term" value="F:carbohydrate:proton symporter activity"/>
    <property type="evidence" value="ECO:0007669"/>
    <property type="project" value="TreeGrafter"/>
</dbReference>
<dbReference type="PANTHER" id="PTHR48022">
    <property type="entry name" value="PLASTIDIC GLUCOSE TRANSPORTER 4"/>
    <property type="match status" value="1"/>
</dbReference>
<dbReference type="InterPro" id="IPR036259">
    <property type="entry name" value="MFS_trans_sf"/>
</dbReference>
<evidence type="ECO:0000256" key="2">
    <source>
        <dbReference type="ARBA" id="ARBA00022692"/>
    </source>
</evidence>
<organism evidence="7 8">
    <name type="scientific">Thanatephorus cucumeris (strain AG1-IB / isolate 7/3/14)</name>
    <name type="common">Lettuce bottom rot fungus</name>
    <name type="synonym">Rhizoctonia solani</name>
    <dbReference type="NCBI Taxonomy" id="1108050"/>
    <lineage>
        <taxon>Eukaryota</taxon>
        <taxon>Fungi</taxon>
        <taxon>Dikarya</taxon>
        <taxon>Basidiomycota</taxon>
        <taxon>Agaricomycotina</taxon>
        <taxon>Agaricomycetes</taxon>
        <taxon>Cantharellales</taxon>
        <taxon>Ceratobasidiaceae</taxon>
        <taxon>Rhizoctonia</taxon>
        <taxon>Rhizoctonia solani AG-1</taxon>
    </lineage>
</organism>
<name>M5BXR6_THACB</name>
<dbReference type="InterPro" id="IPR050360">
    <property type="entry name" value="MFS_Sugar_Transporters"/>
</dbReference>
<dbReference type="Proteomes" id="UP000012065">
    <property type="component" value="Unassembled WGS sequence"/>
</dbReference>
<accession>M5BXR6</accession>
<dbReference type="AlphaFoldDB" id="M5BXR6"/>
<feature type="region of interest" description="Disordered" evidence="5">
    <location>
        <begin position="70"/>
        <end position="92"/>
    </location>
</feature>
<evidence type="ECO:0000256" key="4">
    <source>
        <dbReference type="ARBA" id="ARBA00023136"/>
    </source>
</evidence>
<dbReference type="PANTHER" id="PTHR48022:SF42">
    <property type="entry name" value="MAJOR FACILITATOR SUPERFAMILY (MFS) PROFILE DOMAIN-CONTAINING PROTEIN"/>
    <property type="match status" value="1"/>
</dbReference>
<dbReference type="Pfam" id="PF00083">
    <property type="entry name" value="Sugar_tr"/>
    <property type="match status" value="1"/>
</dbReference>
<dbReference type="InterPro" id="IPR005828">
    <property type="entry name" value="MFS_sugar_transport-like"/>
</dbReference>
<keyword evidence="2 6" id="KW-0812">Transmembrane</keyword>
<protein>
    <recommendedName>
        <fullName evidence="9">Quinate permease</fullName>
    </recommendedName>
</protein>
<sequence>MITSLGYGTYFFFASLMIVFGIWAYFFIPETKGKTLEDMDRIFGVPNAQKIDRESSIGDVRQLSTYDEDLKPEIEQHEFSEKQGDATHHEHR</sequence>
<keyword evidence="3 6" id="KW-1133">Transmembrane helix</keyword>
<proteinExistence type="predicted"/>
<evidence type="ECO:0008006" key="9">
    <source>
        <dbReference type="Google" id="ProtNLM"/>
    </source>
</evidence>
<dbReference type="Gene3D" id="1.20.1250.20">
    <property type="entry name" value="MFS general substrate transporter like domains"/>
    <property type="match status" value="1"/>
</dbReference>
<evidence type="ECO:0000313" key="8">
    <source>
        <dbReference type="Proteomes" id="UP000012065"/>
    </source>
</evidence>
<evidence type="ECO:0000313" key="7">
    <source>
        <dbReference type="EMBL" id="CCO31971.1"/>
    </source>
</evidence>
<dbReference type="HOGENOM" id="CLU_2414825_0_0_1"/>
<comment type="caution">
    <text evidence="7">The sequence shown here is derived from an EMBL/GenBank/DDBJ whole genome shotgun (WGS) entry which is preliminary data.</text>
</comment>
<reference evidence="7 8" key="1">
    <citation type="journal article" date="2013" name="J. Biotechnol.">
        <title>Establishment and interpretation of the genome sequence of the phytopathogenic fungus Rhizoctonia solani AG1-IB isolate 7/3/14.</title>
        <authorList>
            <person name="Wibberg D.W."/>
            <person name="Jelonek L.J."/>
            <person name="Rupp O.R."/>
            <person name="Hennig M.H."/>
            <person name="Eikmeyer F.E."/>
            <person name="Goesmann A.G."/>
            <person name="Hartmann A.H."/>
            <person name="Borriss R.B."/>
            <person name="Grosch R.G."/>
            <person name="Puehler A.P."/>
            <person name="Schlueter A.S."/>
        </authorList>
    </citation>
    <scope>NUCLEOTIDE SEQUENCE [LARGE SCALE GENOMIC DNA]</scope>
    <source>
        <strain evidence="8">AG1-IB / isolate 7/3/14</strain>
    </source>
</reference>
<comment type="subcellular location">
    <subcellularLocation>
        <location evidence="1">Membrane</location>
        <topology evidence="1">Multi-pass membrane protein</topology>
    </subcellularLocation>
</comment>
<gene>
    <name evidence="7" type="ORF">BN14_06023</name>
</gene>
<keyword evidence="4 6" id="KW-0472">Membrane</keyword>
<evidence type="ECO:0000256" key="5">
    <source>
        <dbReference type="SAM" id="MobiDB-lite"/>
    </source>
</evidence>
<dbReference type="EMBL" id="CAOJ01009085">
    <property type="protein sequence ID" value="CCO31971.1"/>
    <property type="molecule type" value="Genomic_DNA"/>
</dbReference>
<evidence type="ECO:0000256" key="3">
    <source>
        <dbReference type="ARBA" id="ARBA00022989"/>
    </source>
</evidence>
<dbReference type="GO" id="GO:0016020">
    <property type="term" value="C:membrane"/>
    <property type="evidence" value="ECO:0007669"/>
    <property type="project" value="UniProtKB-SubCell"/>
</dbReference>
<evidence type="ECO:0000256" key="6">
    <source>
        <dbReference type="SAM" id="Phobius"/>
    </source>
</evidence>